<keyword evidence="3" id="KW-1185">Reference proteome</keyword>
<gene>
    <name evidence="2" type="ORF">FVF75_01755</name>
</gene>
<evidence type="ECO:0000313" key="3">
    <source>
        <dbReference type="Proteomes" id="UP000322080"/>
    </source>
</evidence>
<feature type="domain" description="Serine aminopeptidase S33" evidence="1">
    <location>
        <begin position="40"/>
        <end position="293"/>
    </location>
</feature>
<reference evidence="2 3" key="1">
    <citation type="submission" date="2019-08" db="EMBL/GenBank/DDBJ databases">
        <title>Identification of a novel species of the genus Boseongicola.</title>
        <authorList>
            <person name="Zhang X.-Q."/>
        </authorList>
    </citation>
    <scope>NUCLEOTIDE SEQUENCE [LARGE SCALE GENOMIC DNA]</scope>
    <source>
        <strain evidence="2 3">HY14</strain>
    </source>
</reference>
<dbReference type="RefSeq" id="WP_148376025.1">
    <property type="nucleotide sequence ID" value="NZ_VSIY01000003.1"/>
</dbReference>
<evidence type="ECO:0000259" key="1">
    <source>
        <dbReference type="Pfam" id="PF12146"/>
    </source>
</evidence>
<dbReference type="GO" id="GO:0016787">
    <property type="term" value="F:hydrolase activity"/>
    <property type="evidence" value="ECO:0007669"/>
    <property type="project" value="UniProtKB-KW"/>
</dbReference>
<name>A0A5D0RPW6_9RHOB</name>
<proteinExistence type="predicted"/>
<protein>
    <submittedName>
        <fullName evidence="2">Alpha/beta hydrolase</fullName>
    </submittedName>
</protein>
<dbReference type="Gene3D" id="3.40.50.1820">
    <property type="entry name" value="alpha/beta hydrolase"/>
    <property type="match status" value="1"/>
</dbReference>
<dbReference type="InterPro" id="IPR022742">
    <property type="entry name" value="Hydrolase_4"/>
</dbReference>
<dbReference type="Pfam" id="PF12146">
    <property type="entry name" value="Hydrolase_4"/>
    <property type="match status" value="1"/>
</dbReference>
<dbReference type="Proteomes" id="UP000322080">
    <property type="component" value="Unassembled WGS sequence"/>
</dbReference>
<accession>A0A5D0RPW6</accession>
<organism evidence="2 3">
    <name type="scientific">Maritimibacter fusiformis</name>
    <dbReference type="NCBI Taxonomy" id="2603819"/>
    <lineage>
        <taxon>Bacteria</taxon>
        <taxon>Pseudomonadati</taxon>
        <taxon>Pseudomonadota</taxon>
        <taxon>Alphaproteobacteria</taxon>
        <taxon>Rhodobacterales</taxon>
        <taxon>Roseobacteraceae</taxon>
        <taxon>Maritimibacter</taxon>
    </lineage>
</organism>
<sequence length="312" mass="33908">MEPAPLHDDIARGPRGGRAWWLNTPDGVRIRAAIWQPEGTPTGTVMLFPGRSEYIEKYGPAAADLTARGFAVVTVDWRGQGLADRATPDPLLGHVGHFDEYQRDIDAVNALIRAEALPGPFFLIGHSMGGCIGLRALHNGLPIRAAAFSAPMWGLQLPTHKRPLAWVSSFGGTLIGLGERLVPTGERECYAAIAPYDDNMLTTDPEMFAFLQGQLRARPALALGGPTLSWLRAALLETTRLTRMAPPPTPAVTFLGSRERIVAPDRVHRIMGGWTGGALELVEGAEHEIVMERPETRTRFFDRAAALFGAHS</sequence>
<dbReference type="SUPFAM" id="SSF53474">
    <property type="entry name" value="alpha/beta-Hydrolases"/>
    <property type="match status" value="1"/>
</dbReference>
<dbReference type="InterPro" id="IPR029058">
    <property type="entry name" value="AB_hydrolase_fold"/>
</dbReference>
<dbReference type="AlphaFoldDB" id="A0A5D0RPW6"/>
<comment type="caution">
    <text evidence="2">The sequence shown here is derived from an EMBL/GenBank/DDBJ whole genome shotgun (WGS) entry which is preliminary data.</text>
</comment>
<evidence type="ECO:0000313" key="2">
    <source>
        <dbReference type="EMBL" id="TYB82935.1"/>
    </source>
</evidence>
<keyword evidence="2" id="KW-0378">Hydrolase</keyword>
<dbReference type="EMBL" id="VSIY01000003">
    <property type="protein sequence ID" value="TYB82935.1"/>
    <property type="molecule type" value="Genomic_DNA"/>
</dbReference>
<dbReference type="PANTHER" id="PTHR11614">
    <property type="entry name" value="PHOSPHOLIPASE-RELATED"/>
    <property type="match status" value="1"/>
</dbReference>
<dbReference type="InterPro" id="IPR051044">
    <property type="entry name" value="MAG_DAG_Lipase"/>
</dbReference>